<protein>
    <submittedName>
        <fullName evidence="1">Uncharacterized protein</fullName>
    </submittedName>
</protein>
<dbReference type="EMBL" id="GBXM01088277">
    <property type="protein sequence ID" value="JAH20300.1"/>
    <property type="molecule type" value="Transcribed_RNA"/>
</dbReference>
<proteinExistence type="predicted"/>
<accession>A0A0E9QVP3</accession>
<evidence type="ECO:0000313" key="1">
    <source>
        <dbReference type="EMBL" id="JAH20300.1"/>
    </source>
</evidence>
<organism evidence="1">
    <name type="scientific">Anguilla anguilla</name>
    <name type="common">European freshwater eel</name>
    <name type="synonym">Muraena anguilla</name>
    <dbReference type="NCBI Taxonomy" id="7936"/>
    <lineage>
        <taxon>Eukaryota</taxon>
        <taxon>Metazoa</taxon>
        <taxon>Chordata</taxon>
        <taxon>Craniata</taxon>
        <taxon>Vertebrata</taxon>
        <taxon>Euteleostomi</taxon>
        <taxon>Actinopterygii</taxon>
        <taxon>Neopterygii</taxon>
        <taxon>Teleostei</taxon>
        <taxon>Anguilliformes</taxon>
        <taxon>Anguillidae</taxon>
        <taxon>Anguilla</taxon>
    </lineage>
</organism>
<sequence>MCYFVSVISVEIL</sequence>
<reference evidence="1" key="1">
    <citation type="submission" date="2014-11" db="EMBL/GenBank/DDBJ databases">
        <authorList>
            <person name="Amaro Gonzalez C."/>
        </authorList>
    </citation>
    <scope>NUCLEOTIDE SEQUENCE</scope>
</reference>
<reference evidence="1" key="2">
    <citation type="journal article" date="2015" name="Fish Shellfish Immunol.">
        <title>Early steps in the European eel (Anguilla anguilla)-Vibrio vulnificus interaction in the gills: Role of the RtxA13 toxin.</title>
        <authorList>
            <person name="Callol A."/>
            <person name="Pajuelo D."/>
            <person name="Ebbesson L."/>
            <person name="Teles M."/>
            <person name="MacKenzie S."/>
            <person name="Amaro C."/>
        </authorList>
    </citation>
    <scope>NUCLEOTIDE SEQUENCE</scope>
</reference>
<name>A0A0E9QVP3_ANGAN</name>